<evidence type="ECO:0000313" key="2">
    <source>
        <dbReference type="EMBL" id="SDK62539.1"/>
    </source>
</evidence>
<feature type="transmembrane region" description="Helical" evidence="1">
    <location>
        <begin position="9"/>
        <end position="28"/>
    </location>
</feature>
<protein>
    <submittedName>
        <fullName evidence="2">Uncharacterized protein</fullName>
    </submittedName>
</protein>
<evidence type="ECO:0000313" key="3">
    <source>
        <dbReference type="Proteomes" id="UP000198662"/>
    </source>
</evidence>
<gene>
    <name evidence="2" type="ORF">SAMN05216298_0857</name>
</gene>
<keyword evidence="1" id="KW-0472">Membrane</keyword>
<dbReference type="AlphaFoldDB" id="A0A1G9DF84"/>
<reference evidence="3" key="1">
    <citation type="submission" date="2016-10" db="EMBL/GenBank/DDBJ databases">
        <authorList>
            <person name="Varghese N."/>
            <person name="Submissions S."/>
        </authorList>
    </citation>
    <scope>NUCLEOTIDE SEQUENCE [LARGE SCALE GENOMIC DNA]</scope>
    <source>
        <strain evidence="3">CGMCC 4.3147</strain>
    </source>
</reference>
<sequence length="105" mass="11521">MELNFDGDFIRQAVAILLSANQLVAYWLAGNKNNLGWLLGVLGGIPWIAFIVVWDVWGLAPLVIGLQVIYIRNLMRWWRESHSAEPVLDAPVVVAPAKVGAPSAS</sequence>
<dbReference type="RefSeq" id="WP_091043263.1">
    <property type="nucleotide sequence ID" value="NZ_FNGF01000001.1"/>
</dbReference>
<dbReference type="EMBL" id="FNGF01000001">
    <property type="protein sequence ID" value="SDK62539.1"/>
    <property type="molecule type" value="Genomic_DNA"/>
</dbReference>
<keyword evidence="1" id="KW-0812">Transmembrane</keyword>
<keyword evidence="1" id="KW-1133">Transmembrane helix</keyword>
<organism evidence="2 3">
    <name type="scientific">Glycomyces sambucus</name>
    <dbReference type="NCBI Taxonomy" id="380244"/>
    <lineage>
        <taxon>Bacteria</taxon>
        <taxon>Bacillati</taxon>
        <taxon>Actinomycetota</taxon>
        <taxon>Actinomycetes</taxon>
        <taxon>Glycomycetales</taxon>
        <taxon>Glycomycetaceae</taxon>
        <taxon>Glycomyces</taxon>
    </lineage>
</organism>
<name>A0A1G9DF84_9ACTN</name>
<dbReference type="STRING" id="380244.SAMN05216298_0857"/>
<accession>A0A1G9DF84</accession>
<keyword evidence="3" id="KW-1185">Reference proteome</keyword>
<proteinExistence type="predicted"/>
<dbReference type="OrthoDB" id="5191142at2"/>
<evidence type="ECO:0000256" key="1">
    <source>
        <dbReference type="SAM" id="Phobius"/>
    </source>
</evidence>
<feature type="transmembrane region" description="Helical" evidence="1">
    <location>
        <begin position="48"/>
        <end position="71"/>
    </location>
</feature>
<dbReference type="Proteomes" id="UP000198662">
    <property type="component" value="Unassembled WGS sequence"/>
</dbReference>